<evidence type="ECO:0000256" key="1">
    <source>
        <dbReference type="SAM" id="MobiDB-lite"/>
    </source>
</evidence>
<feature type="region of interest" description="Disordered" evidence="1">
    <location>
        <begin position="1"/>
        <end position="31"/>
    </location>
</feature>
<accession>A0ABT8MAU1</accession>
<dbReference type="RefSeq" id="WP_301664193.1">
    <property type="nucleotide sequence ID" value="NZ_VCYH01000005.1"/>
</dbReference>
<protein>
    <submittedName>
        <fullName evidence="2">Uncharacterized protein</fullName>
    </submittedName>
</protein>
<evidence type="ECO:0000313" key="3">
    <source>
        <dbReference type="Proteomes" id="UP001168338"/>
    </source>
</evidence>
<dbReference type="EMBL" id="VCYH01000005">
    <property type="protein sequence ID" value="MDN7025062.1"/>
    <property type="molecule type" value="Genomic_DNA"/>
</dbReference>
<evidence type="ECO:0000313" key="2">
    <source>
        <dbReference type="EMBL" id="MDN7025062.1"/>
    </source>
</evidence>
<gene>
    <name evidence="2" type="ORF">FGU65_09210</name>
</gene>
<proteinExistence type="predicted"/>
<keyword evidence="3" id="KW-1185">Reference proteome</keyword>
<sequence length="68" mass="7142">MHPPTVPMSIPDIKDSGVAAPNDTPPKNNKIPTISNIHGTLSIVTTVAVGYIKAIKSIYAVITADAKF</sequence>
<name>A0ABT8MAU1_9EURY</name>
<dbReference type="Proteomes" id="UP001168338">
    <property type="component" value="Unassembled WGS sequence"/>
</dbReference>
<reference evidence="2" key="1">
    <citation type="submission" date="2019-05" db="EMBL/GenBank/DDBJ databases">
        <title>Methanoculleus sp. FWC-SCC1, a methanogenic archaeon isolated from deep marine cold seep.</title>
        <authorList>
            <person name="Chen Y.-W."/>
            <person name="Chen S.-C."/>
            <person name="Teng N.-H."/>
            <person name="Lai M.-C."/>
        </authorList>
    </citation>
    <scope>NUCLEOTIDE SEQUENCE</scope>
    <source>
        <strain evidence="2">FWC-SCC1</strain>
    </source>
</reference>
<organism evidence="2 3">
    <name type="scientific">Methanoculleus frigidifontis</name>
    <dbReference type="NCBI Taxonomy" id="2584085"/>
    <lineage>
        <taxon>Archaea</taxon>
        <taxon>Methanobacteriati</taxon>
        <taxon>Methanobacteriota</taxon>
        <taxon>Stenosarchaea group</taxon>
        <taxon>Methanomicrobia</taxon>
        <taxon>Methanomicrobiales</taxon>
        <taxon>Methanomicrobiaceae</taxon>
        <taxon>Methanoculleus</taxon>
    </lineage>
</organism>
<comment type="caution">
    <text evidence="2">The sequence shown here is derived from an EMBL/GenBank/DDBJ whole genome shotgun (WGS) entry which is preliminary data.</text>
</comment>